<sequence length="245" mass="28733">MINKQEVVFSPTHHARLFSFIAKEMALSFGREGEKVVKDAVKRYGFQRGHRMALRAQADGFELTPLNYIAYGEWEDTTGKLDFRFPESSRDVPMEGHQCPWFLAWQEGQELEYAPLYCEDIDTYLVKGFNENILFEVKGIRPQGARICDFWFREGKMSPEEKKVLEERKKKLGKRAKMPWAYHMGHLYKTIKEEVETHLGKKGEEAFQRALERFEKEYGTQALEELRKYDAVDFDILPPYEGIKG</sequence>
<reference evidence="1" key="1">
    <citation type="submission" date="2022-07" db="EMBL/GenBank/DDBJ databases">
        <title>Enhanced cultured diversity of the mouse gut microbiota enables custom-made synthetic communities.</title>
        <authorList>
            <person name="Afrizal A."/>
        </authorList>
    </citation>
    <scope>NUCLEOTIDE SEQUENCE</scope>
    <source>
        <strain evidence="1">DSM 28593</strain>
    </source>
</reference>
<dbReference type="Proteomes" id="UP001205748">
    <property type="component" value="Unassembled WGS sequence"/>
</dbReference>
<organism evidence="1 2">
    <name type="scientific">Irregularibacter muris</name>
    <dbReference type="NCBI Taxonomy" id="1796619"/>
    <lineage>
        <taxon>Bacteria</taxon>
        <taxon>Bacillati</taxon>
        <taxon>Bacillota</taxon>
        <taxon>Clostridia</taxon>
        <taxon>Eubacteriales</taxon>
        <taxon>Eubacteriaceae</taxon>
        <taxon>Irregularibacter</taxon>
    </lineage>
</organism>
<proteinExistence type="predicted"/>
<keyword evidence="1" id="KW-0378">Hydrolase</keyword>
<dbReference type="InterPro" id="IPR026002">
    <property type="entry name" value="ATC_hydrolase-like"/>
</dbReference>
<dbReference type="GO" id="GO:0016787">
    <property type="term" value="F:hydrolase activity"/>
    <property type="evidence" value="ECO:0007669"/>
    <property type="project" value="UniProtKB-KW"/>
</dbReference>
<keyword evidence="2" id="KW-1185">Reference proteome</keyword>
<evidence type="ECO:0000313" key="1">
    <source>
        <dbReference type="EMBL" id="MCR1898407.1"/>
    </source>
</evidence>
<dbReference type="EMBL" id="JANKAS010000003">
    <property type="protein sequence ID" value="MCR1898407.1"/>
    <property type="molecule type" value="Genomic_DNA"/>
</dbReference>
<dbReference type="Pfam" id="PF14196">
    <property type="entry name" value="ATC_hydrolase"/>
    <property type="match status" value="1"/>
</dbReference>
<accession>A0AAE3HDI2</accession>
<gene>
    <name evidence="1" type="ORF">NSA47_05310</name>
</gene>
<name>A0AAE3HDI2_9FIRM</name>
<dbReference type="AlphaFoldDB" id="A0AAE3HDI2"/>
<evidence type="ECO:0000313" key="2">
    <source>
        <dbReference type="Proteomes" id="UP001205748"/>
    </source>
</evidence>
<comment type="caution">
    <text evidence="1">The sequence shown here is derived from an EMBL/GenBank/DDBJ whole genome shotgun (WGS) entry which is preliminary data.</text>
</comment>
<dbReference type="RefSeq" id="WP_257529876.1">
    <property type="nucleotide sequence ID" value="NZ_JANKAS010000003.1"/>
</dbReference>
<protein>
    <submittedName>
        <fullName evidence="1">L-2-amino-thiazoline-4-carboxylic acid hydrolase</fullName>
    </submittedName>
</protein>